<dbReference type="SUPFAM" id="SSF53448">
    <property type="entry name" value="Nucleotide-diphospho-sugar transferases"/>
    <property type="match status" value="1"/>
</dbReference>
<dbReference type="Pfam" id="PF00535">
    <property type="entry name" value="Glycos_transf_2"/>
    <property type="match status" value="1"/>
</dbReference>
<dbReference type="CDD" id="cd00761">
    <property type="entry name" value="Glyco_tranf_GTA_type"/>
    <property type="match status" value="1"/>
</dbReference>
<name>E7RMA7_9BACT</name>
<reference evidence="4" key="1">
    <citation type="submission" date="2011-01" db="EMBL/GenBank/DDBJ databases">
        <authorList>
            <person name="Muzny D."/>
            <person name="Qin X."/>
            <person name="Buhay C."/>
            <person name="Dugan-Rocha S."/>
            <person name="Ding Y."/>
            <person name="Chen G."/>
            <person name="Hawes A."/>
            <person name="Holder M."/>
            <person name="Jhangiani S."/>
            <person name="Johnson A."/>
            <person name="Khan Z."/>
            <person name="Li Z."/>
            <person name="Liu W."/>
            <person name="Liu X."/>
            <person name="Perez L."/>
            <person name="Shen H."/>
            <person name="Wang Q."/>
            <person name="Watt J."/>
            <person name="Xi L."/>
            <person name="Xin Y."/>
            <person name="Zhou J."/>
            <person name="Deng J."/>
            <person name="Jiang H."/>
            <person name="Liu Y."/>
            <person name="Qu J."/>
            <person name="Song X.-Z."/>
            <person name="Zhang L."/>
            <person name="Villasana D."/>
            <person name="Johnson A."/>
            <person name="Liu J."/>
            <person name="Liyanage D."/>
            <person name="Lorensuhewa L."/>
            <person name="Robinson T."/>
            <person name="Song A."/>
            <person name="Song B.-B."/>
            <person name="Dinh H."/>
            <person name="Thornton R."/>
            <person name="Coyle M."/>
            <person name="Francisco L."/>
            <person name="Jackson L."/>
            <person name="Javaid M."/>
            <person name="Korchina V."/>
            <person name="Kovar C."/>
            <person name="Mata R."/>
            <person name="Mathew T."/>
            <person name="Ngo R."/>
            <person name="Nguyen L."/>
            <person name="Nguyen N."/>
            <person name="Okwuonu G."/>
            <person name="Ongeri F."/>
            <person name="Pham C."/>
            <person name="Simmons D."/>
            <person name="Wilczek-Boney K."/>
            <person name="Hale W."/>
            <person name="Jakkamsetti A."/>
            <person name="Pham P."/>
            <person name="Ruth R."/>
            <person name="San Lucas F."/>
            <person name="Warren J."/>
            <person name="Zhang J."/>
            <person name="Zhao Z."/>
            <person name="Zhou C."/>
            <person name="Zhu D."/>
            <person name="Lee S."/>
            <person name="Bess C."/>
            <person name="Blankenburg K."/>
            <person name="Forbes L."/>
            <person name="Fu Q."/>
            <person name="Gubbala S."/>
            <person name="Hirani K."/>
            <person name="Jayaseelan J.C."/>
            <person name="Lara F."/>
            <person name="Munidasa M."/>
            <person name="Palculict T."/>
            <person name="Patil S."/>
            <person name="Pu L.-L."/>
            <person name="Saada N."/>
            <person name="Tang L."/>
            <person name="Weissenberger G."/>
            <person name="Zhu Y."/>
            <person name="Hemphill L."/>
            <person name="Shang Y."/>
            <person name="Youmans B."/>
            <person name="Ayvaz T."/>
            <person name="Ross M."/>
            <person name="Santibanez J."/>
            <person name="Aqrawi P."/>
            <person name="Gross S."/>
            <person name="Joshi V."/>
            <person name="Fowler G."/>
            <person name="Nazareth L."/>
            <person name="Reid J."/>
            <person name="Worley K."/>
            <person name="Petrosino J."/>
            <person name="Highlander S."/>
            <person name="Gibbs R."/>
        </authorList>
    </citation>
    <scope>NUCLEOTIDE SEQUENCE [LARGE SCALE GENOMIC DNA]</scope>
    <source>
        <strain evidence="4">ATCC 33269</strain>
    </source>
</reference>
<evidence type="ECO:0000313" key="4">
    <source>
        <dbReference type="EMBL" id="EFZ37888.1"/>
    </source>
</evidence>
<dbReference type="EMBL" id="AEPE02000002">
    <property type="protein sequence ID" value="EFZ37888.1"/>
    <property type="molecule type" value="Genomic_DNA"/>
</dbReference>
<gene>
    <name evidence="4" type="ORF">HMPREF0663_10257</name>
</gene>
<dbReference type="HOGENOM" id="CLU_025996_22_3_10"/>
<evidence type="ECO:0000259" key="3">
    <source>
        <dbReference type="Pfam" id="PF00535"/>
    </source>
</evidence>
<keyword evidence="5" id="KW-1185">Reference proteome</keyword>
<proteinExistence type="predicted"/>
<organism evidence="4 5">
    <name type="scientific">Hoylesella oralis ATCC 33269</name>
    <dbReference type="NCBI Taxonomy" id="873533"/>
    <lineage>
        <taxon>Bacteria</taxon>
        <taxon>Pseudomonadati</taxon>
        <taxon>Bacteroidota</taxon>
        <taxon>Bacteroidia</taxon>
        <taxon>Bacteroidales</taxon>
        <taxon>Prevotellaceae</taxon>
        <taxon>Hoylesella</taxon>
    </lineage>
</organism>
<dbReference type="InterPro" id="IPR001173">
    <property type="entry name" value="Glyco_trans_2-like"/>
</dbReference>
<evidence type="ECO:0000256" key="2">
    <source>
        <dbReference type="ARBA" id="ARBA00022679"/>
    </source>
</evidence>
<dbReference type="Gene3D" id="3.90.550.10">
    <property type="entry name" value="Spore Coat Polysaccharide Biosynthesis Protein SpsA, Chain A"/>
    <property type="match status" value="1"/>
</dbReference>
<dbReference type="eggNOG" id="COG1216">
    <property type="taxonomic scope" value="Bacteria"/>
</dbReference>
<dbReference type="STRING" id="28134.SAMN05444288_0600"/>
<dbReference type="PANTHER" id="PTHR22916">
    <property type="entry name" value="GLYCOSYLTRANSFERASE"/>
    <property type="match status" value="1"/>
</dbReference>
<sequence length="115" mass="12680">MENELGTKVSVIIPVYNSEDTIGQCIESVATQTFGDIEIIVVDDGSNDRSSAVCDKMSEGDKRIIVVHQPNLGRSKARENGVKMARGEWITFVDSDDTLPPIYVRISKLIARIGR</sequence>
<keyword evidence="2" id="KW-0808">Transferase</keyword>
<dbReference type="Proteomes" id="UP000005580">
    <property type="component" value="Unassembled WGS sequence"/>
</dbReference>
<dbReference type="InterPro" id="IPR029044">
    <property type="entry name" value="Nucleotide-diphossugar_trans"/>
</dbReference>
<protein>
    <recommendedName>
        <fullName evidence="3">Glycosyltransferase 2-like domain-containing protein</fullName>
    </recommendedName>
</protein>
<dbReference type="GO" id="GO:0016758">
    <property type="term" value="F:hexosyltransferase activity"/>
    <property type="evidence" value="ECO:0007669"/>
    <property type="project" value="UniProtKB-ARBA"/>
</dbReference>
<accession>E7RMA7</accession>
<evidence type="ECO:0000313" key="5">
    <source>
        <dbReference type="Proteomes" id="UP000005580"/>
    </source>
</evidence>
<dbReference type="RefSeq" id="WP_004368937.1">
    <property type="nucleotide sequence ID" value="NZ_GL833119.1"/>
</dbReference>
<feature type="domain" description="Glycosyltransferase 2-like" evidence="3">
    <location>
        <begin position="10"/>
        <end position="113"/>
    </location>
</feature>
<dbReference type="PANTHER" id="PTHR22916:SF51">
    <property type="entry name" value="GLYCOSYLTRANSFERASE EPSH-RELATED"/>
    <property type="match status" value="1"/>
</dbReference>
<dbReference type="AlphaFoldDB" id="E7RMA7"/>
<keyword evidence="1" id="KW-0328">Glycosyltransferase</keyword>
<comment type="caution">
    <text evidence="4">The sequence shown here is derived from an EMBL/GenBank/DDBJ whole genome shotgun (WGS) entry which is preliminary data.</text>
</comment>
<evidence type="ECO:0000256" key="1">
    <source>
        <dbReference type="ARBA" id="ARBA00022676"/>
    </source>
</evidence>